<evidence type="ECO:0000256" key="1">
    <source>
        <dbReference type="ARBA" id="ARBA00006484"/>
    </source>
</evidence>
<keyword evidence="4" id="KW-1185">Reference proteome</keyword>
<accession>A0A967F321</accession>
<dbReference type="PANTHER" id="PTHR43639">
    <property type="entry name" value="OXIDOREDUCTASE, SHORT-CHAIN DEHYDROGENASE/REDUCTASE FAMILY (AFU_ORTHOLOGUE AFUA_5G02870)"/>
    <property type="match status" value="1"/>
</dbReference>
<protein>
    <submittedName>
        <fullName evidence="3">SDR family oxidoreductase</fullName>
    </submittedName>
</protein>
<evidence type="ECO:0000256" key="2">
    <source>
        <dbReference type="ARBA" id="ARBA00023002"/>
    </source>
</evidence>
<dbReference type="Proteomes" id="UP000761264">
    <property type="component" value="Unassembled WGS sequence"/>
</dbReference>
<evidence type="ECO:0000313" key="3">
    <source>
        <dbReference type="EMBL" id="NIA72094.1"/>
    </source>
</evidence>
<dbReference type="PANTHER" id="PTHR43639:SF1">
    <property type="entry name" value="SHORT-CHAIN DEHYDROGENASE_REDUCTASE FAMILY PROTEIN"/>
    <property type="match status" value="1"/>
</dbReference>
<dbReference type="GO" id="GO:0016491">
    <property type="term" value="F:oxidoreductase activity"/>
    <property type="evidence" value="ECO:0007669"/>
    <property type="project" value="UniProtKB-KW"/>
</dbReference>
<comment type="caution">
    <text evidence="3">The sequence shown here is derived from an EMBL/GenBank/DDBJ whole genome shotgun (WGS) entry which is preliminary data.</text>
</comment>
<sequence>MTTDILRLDGKIALVTGGSRGIGQTIVRDLVAQGVNVAFTYVSSEEATKSLEAELSANGRVKAYRSDVSDLTAIERLKAEIQTDLGRIDILVNNAAAFVAKPFADVSEDEFDQVFGTNVKGPYFLVQHLAALMSEGARVINLSSGATKVHVPFTSLYAASKGAVEQFTRLWAKELAERQFTVNSVLPGYTETDWMADLPSDQKRWMAEQADFKRLGSAEDVSRVVLFLASDMGRWVTGQHISADGGL</sequence>
<dbReference type="PROSITE" id="PS00061">
    <property type="entry name" value="ADH_SHORT"/>
    <property type="match status" value="1"/>
</dbReference>
<dbReference type="EMBL" id="JAAQPH010000032">
    <property type="protein sequence ID" value="NIA72094.1"/>
    <property type="molecule type" value="Genomic_DNA"/>
</dbReference>
<dbReference type="InterPro" id="IPR002347">
    <property type="entry name" value="SDR_fam"/>
</dbReference>
<dbReference type="RefSeq" id="WP_167230824.1">
    <property type="nucleotide sequence ID" value="NZ_JAAQPH010000032.1"/>
</dbReference>
<name>A0A967F321_9PROT</name>
<evidence type="ECO:0000313" key="4">
    <source>
        <dbReference type="Proteomes" id="UP000761264"/>
    </source>
</evidence>
<reference evidence="3" key="1">
    <citation type="submission" date="2020-03" db="EMBL/GenBank/DDBJ databases">
        <title>Genome of Pelagibius litoralis DSM 21314T.</title>
        <authorList>
            <person name="Wang G."/>
        </authorList>
    </citation>
    <scope>NUCLEOTIDE SEQUENCE</scope>
    <source>
        <strain evidence="3">DSM 21314</strain>
    </source>
</reference>
<proteinExistence type="inferred from homology"/>
<organism evidence="3 4">
    <name type="scientific">Pelagibius litoralis</name>
    <dbReference type="NCBI Taxonomy" id="374515"/>
    <lineage>
        <taxon>Bacteria</taxon>
        <taxon>Pseudomonadati</taxon>
        <taxon>Pseudomonadota</taxon>
        <taxon>Alphaproteobacteria</taxon>
        <taxon>Rhodospirillales</taxon>
        <taxon>Rhodovibrionaceae</taxon>
        <taxon>Pelagibius</taxon>
    </lineage>
</organism>
<dbReference type="InterPro" id="IPR036291">
    <property type="entry name" value="NAD(P)-bd_dom_sf"/>
</dbReference>
<dbReference type="Gene3D" id="3.40.50.720">
    <property type="entry name" value="NAD(P)-binding Rossmann-like Domain"/>
    <property type="match status" value="1"/>
</dbReference>
<comment type="similarity">
    <text evidence="1">Belongs to the short-chain dehydrogenases/reductases (SDR) family.</text>
</comment>
<dbReference type="AlphaFoldDB" id="A0A967F321"/>
<dbReference type="SUPFAM" id="SSF51735">
    <property type="entry name" value="NAD(P)-binding Rossmann-fold domains"/>
    <property type="match status" value="1"/>
</dbReference>
<keyword evidence="2" id="KW-0560">Oxidoreductase</keyword>
<dbReference type="InterPro" id="IPR020904">
    <property type="entry name" value="Sc_DH/Rdtase_CS"/>
</dbReference>
<dbReference type="PRINTS" id="PR00081">
    <property type="entry name" value="GDHRDH"/>
</dbReference>
<dbReference type="Pfam" id="PF13561">
    <property type="entry name" value="adh_short_C2"/>
    <property type="match status" value="1"/>
</dbReference>
<dbReference type="FunFam" id="3.40.50.720:FF:000084">
    <property type="entry name" value="Short-chain dehydrogenase reductase"/>
    <property type="match status" value="1"/>
</dbReference>
<dbReference type="PRINTS" id="PR00080">
    <property type="entry name" value="SDRFAMILY"/>
</dbReference>
<gene>
    <name evidence="3" type="ORF">HBA54_26230</name>
</gene>